<gene>
    <name evidence="1" type="ORF">BIFGAL_03800</name>
</gene>
<name>D1NVB6_9BIFI</name>
<proteinExistence type="predicted"/>
<evidence type="ECO:0000313" key="1">
    <source>
        <dbReference type="EMBL" id="EFA22766.1"/>
    </source>
</evidence>
<dbReference type="AlphaFoldDB" id="D1NVB6"/>
<accession>D1NVB6</accession>
<organism evidence="1 2">
    <name type="scientific">Bifidobacterium gallicum DSM 20093 = LMG 11596</name>
    <dbReference type="NCBI Taxonomy" id="561180"/>
    <lineage>
        <taxon>Bacteria</taxon>
        <taxon>Bacillati</taxon>
        <taxon>Actinomycetota</taxon>
        <taxon>Actinomycetes</taxon>
        <taxon>Bifidobacteriales</taxon>
        <taxon>Bifidobacteriaceae</taxon>
        <taxon>Bifidobacterium</taxon>
    </lineage>
</organism>
<evidence type="ECO:0000313" key="2">
    <source>
        <dbReference type="Proteomes" id="UP000003656"/>
    </source>
</evidence>
<dbReference type="EMBL" id="ABXB03000003">
    <property type="protein sequence ID" value="EFA22766.1"/>
    <property type="molecule type" value="Genomic_DNA"/>
</dbReference>
<reference evidence="1 2" key="1">
    <citation type="submission" date="2009-11" db="EMBL/GenBank/DDBJ databases">
        <authorList>
            <person name="Weinstock G."/>
            <person name="Sodergren E."/>
            <person name="Clifton S."/>
            <person name="Fulton L."/>
            <person name="Fulton B."/>
            <person name="Courtney L."/>
            <person name="Fronick C."/>
            <person name="Harrison M."/>
            <person name="Strong C."/>
            <person name="Farmer C."/>
            <person name="Delahaunty K."/>
            <person name="Markovic C."/>
            <person name="Hall O."/>
            <person name="Minx P."/>
            <person name="Tomlinson C."/>
            <person name="Mitreva M."/>
            <person name="Nelson J."/>
            <person name="Hou S."/>
            <person name="Wollam A."/>
            <person name="Pepin K.H."/>
            <person name="Johnson M."/>
            <person name="Bhonagiri V."/>
            <person name="Nash W.E."/>
            <person name="Warren W."/>
            <person name="Chinwalla A."/>
            <person name="Mardis E.R."/>
            <person name="Wilson R.K."/>
        </authorList>
    </citation>
    <scope>NUCLEOTIDE SEQUENCE [LARGE SCALE GENOMIC DNA]</scope>
    <source>
        <strain evidence="1 2">DSM 20093</strain>
    </source>
</reference>
<comment type="caution">
    <text evidence="1">The sequence shown here is derived from an EMBL/GenBank/DDBJ whole genome shotgun (WGS) entry which is preliminary data.</text>
</comment>
<sequence>MMMLISVRRNIAQSTPTSAHHTVNAAPLFAMRSTHMPMRRIGL</sequence>
<dbReference type="Proteomes" id="UP000003656">
    <property type="component" value="Unassembled WGS sequence"/>
</dbReference>
<protein>
    <submittedName>
        <fullName evidence="1">Uncharacterized protein</fullName>
    </submittedName>
</protein>